<reference evidence="12 13" key="1">
    <citation type="journal article" date="2013" name="J. Mol. Microbiol. Biotechnol.">
        <title>Analysis of the Complete Genomes of Acholeplasma brassicae , A. palmae and A. laidlawii and Their Comparison to the Obligate Parasites from ' Candidatus Phytoplasma'.</title>
        <authorList>
            <person name="Kube M."/>
            <person name="Siewert C."/>
            <person name="Migdoll A.M."/>
            <person name="Duduk B."/>
            <person name="Holz S."/>
            <person name="Rabus R."/>
            <person name="Seemuller E."/>
            <person name="Mitrovic J."/>
            <person name="Muller I."/>
            <person name="Buttner C."/>
            <person name="Reinhardt R."/>
        </authorList>
    </citation>
    <scope>NUCLEOTIDE SEQUENCE [LARGE SCALE GENOMIC DNA]</scope>
    <source>
        <strain evidence="13">0502</strain>
    </source>
</reference>
<feature type="domain" description="ABC transporter" evidence="10">
    <location>
        <begin position="422"/>
        <end position="659"/>
    </location>
</feature>
<proteinExistence type="inferred from homology"/>
<dbReference type="FunFam" id="3.40.50.300:FF:000604">
    <property type="entry name" value="ABC transporter B family member 28"/>
    <property type="match status" value="1"/>
</dbReference>
<dbReference type="InterPro" id="IPR011527">
    <property type="entry name" value="ABC1_TM_dom"/>
</dbReference>
<dbReference type="KEGG" id="abra:BN85311590"/>
<accession>U4KPA2</accession>
<dbReference type="SUPFAM" id="SSF90123">
    <property type="entry name" value="ABC transporter transmembrane region"/>
    <property type="match status" value="1"/>
</dbReference>
<dbReference type="PANTHER" id="PTHR43394">
    <property type="entry name" value="ATP-DEPENDENT PERMEASE MDL1, MITOCHONDRIAL"/>
    <property type="match status" value="1"/>
</dbReference>
<keyword evidence="5" id="KW-0547">Nucleotide-binding</keyword>
<dbReference type="Gene3D" id="1.20.1560.10">
    <property type="entry name" value="ABC transporter type 1, transmembrane domain"/>
    <property type="match status" value="1"/>
</dbReference>
<keyword evidence="7 9" id="KW-1133">Transmembrane helix</keyword>
<evidence type="ECO:0000256" key="9">
    <source>
        <dbReference type="SAM" id="Phobius"/>
    </source>
</evidence>
<dbReference type="InterPro" id="IPR036640">
    <property type="entry name" value="ABC1_TM_sf"/>
</dbReference>
<sequence>MKTMKKVWRYISKYKKLLTITLIAMLVVQFLGLVAPLIVKTILDDYLVSIEEPWYQTTDKTNVYYEGSYYTQTKNDSAPISVVIYEGKYYITDGLAENGNKSLEGNQMTIVTQDGRTLTFEVQQLTSKEVRTFYEPVVKPLSILLILLIARFFLSILFTYIQRISTSMINVNIVRDARKDAVSSLYRMPMTYFEEEPAGKVANRIISDVGGMMNLFSTIMNLLVNASLAVIFAYIGMFYLDFRLALYTFLVFPIVYFWLKYFIKKLTKIAVKVNEQSSMLTAQLNEIINGISILQIFNYKKQTEKKFNDLSDDFRKEKLKEQRLHLSIGWNMIRLLGALVTAVIVLYFGNGYLTIPGFVVSAGIIYAYNDYLTRLIEPVGTLFREIGNLQHAIVRTERIFKIIDGEKESDRFEVVPRFKGDVRFDNLWFSYKEGNPVLKGINLDIPSGSMVGLVGHTGSGKTSLMSLLMRFYDLKSYDMGQIYVDEKPIDTWDKRTYRKHVGIILQDPVIFKGTLGDNIRFGHDDISDEKVIEVLNEIGGKKLLDKYEEGINQVITRGGGNLSVGEKQLISFARAVIHDPAILVMDEATANIDTETETMIQTALEKVKKGRTTIVIAHRLSTIKNADKIVVLQAGLKVEEGPHQILLEKNGVYANIYRSQIKISKELDPNS</sequence>
<feature type="transmembrane region" description="Helical" evidence="9">
    <location>
        <begin position="246"/>
        <end position="263"/>
    </location>
</feature>
<feature type="transmembrane region" description="Helical" evidence="9">
    <location>
        <begin position="20"/>
        <end position="39"/>
    </location>
</feature>
<feature type="domain" description="ABC transmembrane type-1" evidence="11">
    <location>
        <begin position="20"/>
        <end position="391"/>
    </location>
</feature>
<dbReference type="GO" id="GO:0005886">
    <property type="term" value="C:plasma membrane"/>
    <property type="evidence" value="ECO:0007669"/>
    <property type="project" value="UniProtKB-SubCell"/>
</dbReference>
<protein>
    <submittedName>
        <fullName evidence="12">ABC transporter, permease and ATPase components</fullName>
    </submittedName>
</protein>
<keyword evidence="13" id="KW-1185">Reference proteome</keyword>
<dbReference type="Gene3D" id="3.40.50.300">
    <property type="entry name" value="P-loop containing nucleotide triphosphate hydrolases"/>
    <property type="match status" value="1"/>
</dbReference>
<dbReference type="Pfam" id="PF00664">
    <property type="entry name" value="ABC_membrane"/>
    <property type="match status" value="1"/>
</dbReference>
<dbReference type="HOGENOM" id="CLU_000604_84_3_14"/>
<evidence type="ECO:0000256" key="4">
    <source>
        <dbReference type="ARBA" id="ARBA00022692"/>
    </source>
</evidence>
<dbReference type="InterPro" id="IPR039421">
    <property type="entry name" value="Type_1_exporter"/>
</dbReference>
<dbReference type="OrthoDB" id="9770415at2"/>
<dbReference type="InterPro" id="IPR027417">
    <property type="entry name" value="P-loop_NTPase"/>
</dbReference>
<evidence type="ECO:0000256" key="7">
    <source>
        <dbReference type="ARBA" id="ARBA00022989"/>
    </source>
</evidence>
<dbReference type="Pfam" id="PF00005">
    <property type="entry name" value="ABC_tran"/>
    <property type="match status" value="1"/>
</dbReference>
<evidence type="ECO:0000313" key="12">
    <source>
        <dbReference type="EMBL" id="CCV66180.1"/>
    </source>
</evidence>
<feature type="transmembrane region" description="Helical" evidence="9">
    <location>
        <begin position="222"/>
        <end position="240"/>
    </location>
</feature>
<dbReference type="GO" id="GO:0015421">
    <property type="term" value="F:ABC-type oligopeptide transporter activity"/>
    <property type="evidence" value="ECO:0007669"/>
    <property type="project" value="TreeGrafter"/>
</dbReference>
<evidence type="ECO:0000256" key="5">
    <source>
        <dbReference type="ARBA" id="ARBA00022741"/>
    </source>
</evidence>
<dbReference type="PROSITE" id="PS00211">
    <property type="entry name" value="ABC_TRANSPORTER_1"/>
    <property type="match status" value="1"/>
</dbReference>
<dbReference type="InterPro" id="IPR017871">
    <property type="entry name" value="ABC_transporter-like_CS"/>
</dbReference>
<keyword evidence="8 9" id="KW-0472">Membrane</keyword>
<dbReference type="InterPro" id="IPR003439">
    <property type="entry name" value="ABC_transporter-like_ATP-bd"/>
</dbReference>
<keyword evidence="3" id="KW-0813">Transport</keyword>
<dbReference type="STRING" id="61635.BN85311590"/>
<dbReference type="RefSeq" id="WP_030005040.1">
    <property type="nucleotide sequence ID" value="NC_022549.1"/>
</dbReference>
<keyword evidence="6" id="KW-0067">ATP-binding</keyword>
<gene>
    <name evidence="12" type="ORF">BN85311590</name>
</gene>
<evidence type="ECO:0000259" key="10">
    <source>
        <dbReference type="PROSITE" id="PS50893"/>
    </source>
</evidence>
<organism evidence="12 13">
    <name type="scientific">Acholeplasma brassicae</name>
    <dbReference type="NCBI Taxonomy" id="61635"/>
    <lineage>
        <taxon>Bacteria</taxon>
        <taxon>Bacillati</taxon>
        <taxon>Mycoplasmatota</taxon>
        <taxon>Mollicutes</taxon>
        <taxon>Acholeplasmatales</taxon>
        <taxon>Acholeplasmataceae</taxon>
        <taxon>Acholeplasma</taxon>
    </lineage>
</organism>
<feature type="transmembrane region" description="Helical" evidence="9">
    <location>
        <begin position="141"/>
        <end position="161"/>
    </location>
</feature>
<evidence type="ECO:0000256" key="1">
    <source>
        <dbReference type="ARBA" id="ARBA00004651"/>
    </source>
</evidence>
<evidence type="ECO:0000259" key="11">
    <source>
        <dbReference type="PROSITE" id="PS50929"/>
    </source>
</evidence>
<dbReference type="GO" id="GO:0016887">
    <property type="term" value="F:ATP hydrolysis activity"/>
    <property type="evidence" value="ECO:0007669"/>
    <property type="project" value="InterPro"/>
</dbReference>
<dbReference type="SMART" id="SM00382">
    <property type="entry name" value="AAA"/>
    <property type="match status" value="1"/>
</dbReference>
<name>U4KPA2_9MOLU</name>
<evidence type="ECO:0000256" key="2">
    <source>
        <dbReference type="ARBA" id="ARBA00005417"/>
    </source>
</evidence>
<dbReference type="GO" id="GO:0005737">
    <property type="term" value="C:cytoplasm"/>
    <property type="evidence" value="ECO:0007669"/>
    <property type="project" value="UniProtKB-ARBA"/>
</dbReference>
<dbReference type="EMBL" id="FO681348">
    <property type="protein sequence ID" value="CCV66180.1"/>
    <property type="molecule type" value="Genomic_DNA"/>
</dbReference>
<dbReference type="GO" id="GO:0005524">
    <property type="term" value="F:ATP binding"/>
    <property type="evidence" value="ECO:0007669"/>
    <property type="project" value="UniProtKB-KW"/>
</dbReference>
<dbReference type="InterPro" id="IPR003593">
    <property type="entry name" value="AAA+_ATPase"/>
</dbReference>
<comment type="similarity">
    <text evidence="2">Belongs to the ABC transporter superfamily.</text>
</comment>
<comment type="subcellular location">
    <subcellularLocation>
        <location evidence="1">Cell membrane</location>
        <topology evidence="1">Multi-pass membrane protein</topology>
    </subcellularLocation>
</comment>
<feature type="transmembrane region" description="Helical" evidence="9">
    <location>
        <begin position="324"/>
        <end position="345"/>
    </location>
</feature>
<dbReference type="PANTHER" id="PTHR43394:SF1">
    <property type="entry name" value="ATP-BINDING CASSETTE SUB-FAMILY B MEMBER 10, MITOCHONDRIAL"/>
    <property type="match status" value="1"/>
</dbReference>
<dbReference type="Proteomes" id="UP000032737">
    <property type="component" value="Chromosome"/>
</dbReference>
<dbReference type="SUPFAM" id="SSF52540">
    <property type="entry name" value="P-loop containing nucleoside triphosphate hydrolases"/>
    <property type="match status" value="1"/>
</dbReference>
<keyword evidence="4 9" id="KW-0812">Transmembrane</keyword>
<dbReference type="PROSITE" id="PS50893">
    <property type="entry name" value="ABC_TRANSPORTER_2"/>
    <property type="match status" value="1"/>
</dbReference>
<dbReference type="CDD" id="cd18544">
    <property type="entry name" value="ABC_6TM_TmrA_like"/>
    <property type="match status" value="1"/>
</dbReference>
<evidence type="ECO:0000256" key="6">
    <source>
        <dbReference type="ARBA" id="ARBA00022840"/>
    </source>
</evidence>
<evidence type="ECO:0000256" key="3">
    <source>
        <dbReference type="ARBA" id="ARBA00022448"/>
    </source>
</evidence>
<evidence type="ECO:0000313" key="13">
    <source>
        <dbReference type="Proteomes" id="UP000032737"/>
    </source>
</evidence>
<dbReference type="AlphaFoldDB" id="U4KPA2"/>
<dbReference type="PROSITE" id="PS50929">
    <property type="entry name" value="ABC_TM1F"/>
    <property type="match status" value="1"/>
</dbReference>
<evidence type="ECO:0000256" key="8">
    <source>
        <dbReference type="ARBA" id="ARBA00023136"/>
    </source>
</evidence>